<name>A0A5E7PRL4_PSEFL</name>
<dbReference type="AlphaFoldDB" id="A0A5E7PRL4"/>
<accession>A0A5E7PRL4</accession>
<dbReference type="EMBL" id="CABVIH010000034">
    <property type="protein sequence ID" value="VVP52526.1"/>
    <property type="molecule type" value="Genomic_DNA"/>
</dbReference>
<proteinExistence type="predicted"/>
<organism evidence="1 2">
    <name type="scientific">Pseudomonas fluorescens</name>
    <dbReference type="NCBI Taxonomy" id="294"/>
    <lineage>
        <taxon>Bacteria</taxon>
        <taxon>Pseudomonadati</taxon>
        <taxon>Pseudomonadota</taxon>
        <taxon>Gammaproteobacteria</taxon>
        <taxon>Pseudomonadales</taxon>
        <taxon>Pseudomonadaceae</taxon>
        <taxon>Pseudomonas</taxon>
    </lineage>
</organism>
<evidence type="ECO:0000313" key="2">
    <source>
        <dbReference type="Proteomes" id="UP000375525"/>
    </source>
</evidence>
<evidence type="ECO:0000313" key="1">
    <source>
        <dbReference type="EMBL" id="VVP52526.1"/>
    </source>
</evidence>
<reference evidence="1 2" key="1">
    <citation type="submission" date="2019-09" db="EMBL/GenBank/DDBJ databases">
        <authorList>
            <person name="Chandra G."/>
            <person name="Truman W A."/>
        </authorList>
    </citation>
    <scope>NUCLEOTIDE SEQUENCE [LARGE SCALE GENOMIC DNA]</scope>
    <source>
        <strain evidence="1">PS880</strain>
    </source>
</reference>
<protein>
    <submittedName>
        <fullName evidence="1">Uncharacterized protein</fullName>
    </submittedName>
</protein>
<gene>
    <name evidence="1" type="ORF">PS880_05448</name>
</gene>
<sequence length="139" mass="15209">MDRRLVTPREYDFIDAALVNISKQLLAKQSELSFRGQESVQGMDIAALEAESSKVEKTRTRLSDLRYSTANAEEVYGLAASHEDLAANLVRWRAHAVNMAAEQLALAPPAAIDHDQQVAAIIGGHVVRAPFNLDIDALV</sequence>
<dbReference type="Proteomes" id="UP000375525">
    <property type="component" value="Unassembled WGS sequence"/>
</dbReference>